<feature type="region of interest" description="Disordered" evidence="1">
    <location>
        <begin position="177"/>
        <end position="208"/>
    </location>
</feature>
<feature type="compositionally biased region" description="Basic and acidic residues" evidence="1">
    <location>
        <begin position="185"/>
        <end position="199"/>
    </location>
</feature>
<sequence>MTQMSPPENNGSSTPPQAAASTALVSMPVPDSMQELWVKKYDQPRKGTPIDRHIIAMRQEPFFNDHRFYLLTDYKWYGAARVESSRKRQWQLGALKAYIRSKTSTIGCEKVDSTLTSLCVLVGHPMVDPYHNDESAWRHKALGLGYKVVKTDYEFNNARARGLAEVAEEDSDKYLLASSSSAAEHAGEPMVRPERKWDSDDAEGEWED</sequence>
<evidence type="ECO:0000256" key="1">
    <source>
        <dbReference type="SAM" id="MobiDB-lite"/>
    </source>
</evidence>
<feature type="compositionally biased region" description="Low complexity" evidence="1">
    <location>
        <begin position="12"/>
        <end position="21"/>
    </location>
</feature>
<gene>
    <name evidence="2" type="ORF">T440DRAFT_479268</name>
</gene>
<protein>
    <submittedName>
        <fullName evidence="2">Uncharacterized protein</fullName>
    </submittedName>
</protein>
<feature type="region of interest" description="Disordered" evidence="1">
    <location>
        <begin position="1"/>
        <end position="21"/>
    </location>
</feature>
<dbReference type="AlphaFoldDB" id="A0A6A7B585"/>
<feature type="compositionally biased region" description="Polar residues" evidence="1">
    <location>
        <begin position="1"/>
        <end position="11"/>
    </location>
</feature>
<dbReference type="Proteomes" id="UP000799423">
    <property type="component" value="Unassembled WGS sequence"/>
</dbReference>
<reference evidence="2" key="1">
    <citation type="submission" date="2020-01" db="EMBL/GenBank/DDBJ databases">
        <authorList>
            <consortium name="DOE Joint Genome Institute"/>
            <person name="Haridas S."/>
            <person name="Albert R."/>
            <person name="Binder M."/>
            <person name="Bloem J."/>
            <person name="Labutti K."/>
            <person name="Salamov A."/>
            <person name="Andreopoulos B."/>
            <person name="Baker S.E."/>
            <person name="Barry K."/>
            <person name="Bills G."/>
            <person name="Bluhm B.H."/>
            <person name="Cannon C."/>
            <person name="Castanera R."/>
            <person name="Culley D.E."/>
            <person name="Daum C."/>
            <person name="Ezra D."/>
            <person name="Gonzalez J.B."/>
            <person name="Henrissat B."/>
            <person name="Kuo A."/>
            <person name="Liang C."/>
            <person name="Lipzen A."/>
            <person name="Lutzoni F."/>
            <person name="Magnuson J."/>
            <person name="Mondo S."/>
            <person name="Nolan M."/>
            <person name="Ohm R."/>
            <person name="Pangilinan J."/>
            <person name="Park H.-J."/>
            <person name="Ramirez L."/>
            <person name="Alfaro M."/>
            <person name="Sun H."/>
            <person name="Tritt A."/>
            <person name="Yoshinaga Y."/>
            <person name="Zwiers L.-H."/>
            <person name="Turgeon B.G."/>
            <person name="Goodwin S.B."/>
            <person name="Spatafora J.W."/>
            <person name="Crous P.W."/>
            <person name="Grigoriev I.V."/>
        </authorList>
    </citation>
    <scope>NUCLEOTIDE SEQUENCE</scope>
    <source>
        <strain evidence="2">IPT5</strain>
    </source>
</reference>
<name>A0A6A7B585_9PLEO</name>
<accession>A0A6A7B585</accession>
<evidence type="ECO:0000313" key="3">
    <source>
        <dbReference type="Proteomes" id="UP000799423"/>
    </source>
</evidence>
<evidence type="ECO:0000313" key="2">
    <source>
        <dbReference type="EMBL" id="KAF2850580.1"/>
    </source>
</evidence>
<keyword evidence="3" id="KW-1185">Reference proteome</keyword>
<dbReference type="EMBL" id="MU006306">
    <property type="protein sequence ID" value="KAF2850580.1"/>
    <property type="molecule type" value="Genomic_DNA"/>
</dbReference>
<organism evidence="2 3">
    <name type="scientific">Plenodomus tracheiphilus IPT5</name>
    <dbReference type="NCBI Taxonomy" id="1408161"/>
    <lineage>
        <taxon>Eukaryota</taxon>
        <taxon>Fungi</taxon>
        <taxon>Dikarya</taxon>
        <taxon>Ascomycota</taxon>
        <taxon>Pezizomycotina</taxon>
        <taxon>Dothideomycetes</taxon>
        <taxon>Pleosporomycetidae</taxon>
        <taxon>Pleosporales</taxon>
        <taxon>Pleosporineae</taxon>
        <taxon>Leptosphaeriaceae</taxon>
        <taxon>Plenodomus</taxon>
    </lineage>
</organism>
<proteinExistence type="predicted"/>